<gene>
    <name evidence="1" type="ORF">L345_07913</name>
</gene>
<feature type="non-terminal residue" evidence="1">
    <location>
        <position position="1"/>
    </location>
</feature>
<evidence type="ECO:0000313" key="2">
    <source>
        <dbReference type="Proteomes" id="UP000018936"/>
    </source>
</evidence>
<sequence>MPRRRDPEEALPVGANRVISARRRQELFAKTADFPANRREERLPGGTEFLALRSDGGSSPATEGTRLARVFGGIPMDVVFQSGLIRIGVRRGLIGHEIWSREAFACF</sequence>
<comment type="caution">
    <text evidence="1">The sequence shown here is derived from an EMBL/GenBank/DDBJ whole genome shotgun (WGS) entry which is preliminary data.</text>
</comment>
<name>V8NW55_OPHHA</name>
<proteinExistence type="predicted"/>
<dbReference type="Proteomes" id="UP000018936">
    <property type="component" value="Unassembled WGS sequence"/>
</dbReference>
<reference evidence="1 2" key="1">
    <citation type="journal article" date="2013" name="Proc. Natl. Acad. Sci. U.S.A.">
        <title>The king cobra genome reveals dynamic gene evolution and adaptation in the snake venom system.</title>
        <authorList>
            <person name="Vonk F.J."/>
            <person name="Casewell N.R."/>
            <person name="Henkel C.V."/>
            <person name="Heimberg A.M."/>
            <person name="Jansen H.J."/>
            <person name="McCleary R.J."/>
            <person name="Kerkkamp H.M."/>
            <person name="Vos R.A."/>
            <person name="Guerreiro I."/>
            <person name="Calvete J.J."/>
            <person name="Wuster W."/>
            <person name="Woods A.E."/>
            <person name="Logan J.M."/>
            <person name="Harrison R.A."/>
            <person name="Castoe T.A."/>
            <person name="de Koning A.P."/>
            <person name="Pollock D.D."/>
            <person name="Yandell M."/>
            <person name="Calderon D."/>
            <person name="Renjifo C."/>
            <person name="Currier R.B."/>
            <person name="Salgado D."/>
            <person name="Pla D."/>
            <person name="Sanz L."/>
            <person name="Hyder A.S."/>
            <person name="Ribeiro J.M."/>
            <person name="Arntzen J.W."/>
            <person name="van den Thillart G.E."/>
            <person name="Boetzer M."/>
            <person name="Pirovano W."/>
            <person name="Dirks R.P."/>
            <person name="Spaink H.P."/>
            <person name="Duboule D."/>
            <person name="McGlinn E."/>
            <person name="Kini R.M."/>
            <person name="Richardson M.K."/>
        </authorList>
    </citation>
    <scope>NUCLEOTIDE SEQUENCE</scope>
    <source>
        <tissue evidence="1">Blood</tissue>
    </source>
</reference>
<dbReference type="EMBL" id="AZIM01001595">
    <property type="protein sequence ID" value="ETE66315.1"/>
    <property type="molecule type" value="Genomic_DNA"/>
</dbReference>
<evidence type="ECO:0000313" key="1">
    <source>
        <dbReference type="EMBL" id="ETE66315.1"/>
    </source>
</evidence>
<keyword evidence="2" id="KW-1185">Reference proteome</keyword>
<organism evidence="1 2">
    <name type="scientific">Ophiophagus hannah</name>
    <name type="common">King cobra</name>
    <name type="synonym">Naja hannah</name>
    <dbReference type="NCBI Taxonomy" id="8665"/>
    <lineage>
        <taxon>Eukaryota</taxon>
        <taxon>Metazoa</taxon>
        <taxon>Chordata</taxon>
        <taxon>Craniata</taxon>
        <taxon>Vertebrata</taxon>
        <taxon>Euteleostomi</taxon>
        <taxon>Lepidosauria</taxon>
        <taxon>Squamata</taxon>
        <taxon>Bifurcata</taxon>
        <taxon>Unidentata</taxon>
        <taxon>Episquamata</taxon>
        <taxon>Toxicofera</taxon>
        <taxon>Serpentes</taxon>
        <taxon>Colubroidea</taxon>
        <taxon>Elapidae</taxon>
        <taxon>Elapinae</taxon>
        <taxon>Ophiophagus</taxon>
    </lineage>
</organism>
<dbReference type="AlphaFoldDB" id="V8NW55"/>
<accession>V8NW55</accession>
<protein>
    <submittedName>
        <fullName evidence="1">Uncharacterized protein</fullName>
    </submittedName>
</protein>